<reference evidence="6 7" key="1">
    <citation type="submission" date="2024-06" db="EMBL/GenBank/DDBJ databases">
        <title>Sorghum-associated microbial communities from plants grown in Nebraska, USA.</title>
        <authorList>
            <person name="Schachtman D."/>
        </authorList>
    </citation>
    <scope>NUCLEOTIDE SEQUENCE [LARGE SCALE GENOMIC DNA]</scope>
    <source>
        <strain evidence="6 7">1757</strain>
    </source>
</reference>
<organism evidence="6 7">
    <name type="scientific">Rhodanobacter soli</name>
    <dbReference type="NCBI Taxonomy" id="590609"/>
    <lineage>
        <taxon>Bacteria</taxon>
        <taxon>Pseudomonadati</taxon>
        <taxon>Pseudomonadota</taxon>
        <taxon>Gammaproteobacteria</taxon>
        <taxon>Lysobacterales</taxon>
        <taxon>Rhodanobacteraceae</taxon>
        <taxon>Rhodanobacter</taxon>
    </lineage>
</organism>
<evidence type="ECO:0000313" key="6">
    <source>
        <dbReference type="EMBL" id="MET4568802.1"/>
    </source>
</evidence>
<evidence type="ECO:0000313" key="7">
    <source>
        <dbReference type="Proteomes" id="UP001549251"/>
    </source>
</evidence>
<keyword evidence="3 5" id="KW-1133">Transmembrane helix</keyword>
<keyword evidence="7" id="KW-1185">Reference proteome</keyword>
<dbReference type="InterPro" id="IPR012451">
    <property type="entry name" value="DUF1656"/>
</dbReference>
<protein>
    <recommendedName>
        <fullName evidence="8">DUF1656 domain-containing protein</fullName>
    </recommendedName>
</protein>
<sequence>MIGEINIAGIFISPLLLCLLIGFVARLLLSKLLQAVGFYRFVWQRPLFDTSLLFLLVGTAFLVLRIATTP</sequence>
<name>A0ABV2PVY9_9GAMM</name>
<keyword evidence="1" id="KW-1003">Cell membrane</keyword>
<feature type="transmembrane region" description="Helical" evidence="5">
    <location>
        <begin position="50"/>
        <end position="68"/>
    </location>
</feature>
<evidence type="ECO:0000256" key="5">
    <source>
        <dbReference type="SAM" id="Phobius"/>
    </source>
</evidence>
<dbReference type="Proteomes" id="UP001549251">
    <property type="component" value="Unassembled WGS sequence"/>
</dbReference>
<gene>
    <name evidence="6" type="ORF">ABIE04_001129</name>
</gene>
<evidence type="ECO:0000256" key="1">
    <source>
        <dbReference type="ARBA" id="ARBA00022475"/>
    </source>
</evidence>
<evidence type="ECO:0000256" key="4">
    <source>
        <dbReference type="ARBA" id="ARBA00023136"/>
    </source>
</evidence>
<evidence type="ECO:0008006" key="8">
    <source>
        <dbReference type="Google" id="ProtNLM"/>
    </source>
</evidence>
<dbReference type="RefSeq" id="WP_354547606.1">
    <property type="nucleotide sequence ID" value="NZ_JBEPSD010000001.1"/>
</dbReference>
<keyword evidence="2 5" id="KW-0812">Transmembrane</keyword>
<comment type="caution">
    <text evidence="6">The sequence shown here is derived from an EMBL/GenBank/DDBJ whole genome shotgun (WGS) entry which is preliminary data.</text>
</comment>
<accession>A0ABV2PVY9</accession>
<dbReference type="EMBL" id="JBEPSD010000001">
    <property type="protein sequence ID" value="MET4568802.1"/>
    <property type="molecule type" value="Genomic_DNA"/>
</dbReference>
<feature type="transmembrane region" description="Helical" evidence="5">
    <location>
        <begin position="6"/>
        <end position="29"/>
    </location>
</feature>
<proteinExistence type="predicted"/>
<dbReference type="Pfam" id="PF07869">
    <property type="entry name" value="DUF1656"/>
    <property type="match status" value="1"/>
</dbReference>
<evidence type="ECO:0000256" key="3">
    <source>
        <dbReference type="ARBA" id="ARBA00022989"/>
    </source>
</evidence>
<evidence type="ECO:0000256" key="2">
    <source>
        <dbReference type="ARBA" id="ARBA00022692"/>
    </source>
</evidence>
<keyword evidence="4 5" id="KW-0472">Membrane</keyword>